<sequence length="95" mass="10044">MKRVITAAAAATLLAAPVTVMAEAPASAKAACKAPTISRDGFDTLITTSCQGTGQVTLTYKFGKSRQWTWYERGGNKQFRVGGAMGFGKAEFSYA</sequence>
<dbReference type="EMBL" id="VLTK01000023">
    <property type="protein sequence ID" value="TSI11983.1"/>
    <property type="molecule type" value="Genomic_DNA"/>
</dbReference>
<keyword evidence="1" id="KW-0732">Signal</keyword>
<evidence type="ECO:0000313" key="3">
    <source>
        <dbReference type="Proteomes" id="UP000316406"/>
    </source>
</evidence>
<gene>
    <name evidence="2" type="ORF">FO013_21305</name>
</gene>
<evidence type="ECO:0000256" key="1">
    <source>
        <dbReference type="SAM" id="SignalP"/>
    </source>
</evidence>
<accession>A0A556C3G2</accession>
<proteinExistence type="predicted"/>
<reference evidence="2 3" key="1">
    <citation type="submission" date="2019-07" db="EMBL/GenBank/DDBJ databases">
        <title>Draft genome sequence of Brevibacterium aurantiacum XU54 isolated from Xinjiang China.</title>
        <authorList>
            <person name="Xu X."/>
        </authorList>
    </citation>
    <scope>NUCLEOTIDE SEQUENCE [LARGE SCALE GENOMIC DNA]</scope>
    <source>
        <strain evidence="2 3">XU54</strain>
    </source>
</reference>
<protein>
    <submittedName>
        <fullName evidence="2">Uncharacterized protein</fullName>
    </submittedName>
</protein>
<dbReference type="Proteomes" id="UP000316406">
    <property type="component" value="Unassembled WGS sequence"/>
</dbReference>
<comment type="caution">
    <text evidence="2">The sequence shown here is derived from an EMBL/GenBank/DDBJ whole genome shotgun (WGS) entry which is preliminary data.</text>
</comment>
<feature type="chain" id="PRO_5022224547" evidence="1">
    <location>
        <begin position="23"/>
        <end position="95"/>
    </location>
</feature>
<dbReference type="AlphaFoldDB" id="A0A556C3G2"/>
<organism evidence="2 3">
    <name type="scientific">Brevibacterium aurantiacum</name>
    <dbReference type="NCBI Taxonomy" id="273384"/>
    <lineage>
        <taxon>Bacteria</taxon>
        <taxon>Bacillati</taxon>
        <taxon>Actinomycetota</taxon>
        <taxon>Actinomycetes</taxon>
        <taxon>Micrococcales</taxon>
        <taxon>Brevibacteriaceae</taxon>
        <taxon>Brevibacterium</taxon>
    </lineage>
</organism>
<keyword evidence="3" id="KW-1185">Reference proteome</keyword>
<dbReference type="RefSeq" id="WP_143924567.1">
    <property type="nucleotide sequence ID" value="NZ_VLTK01000023.1"/>
</dbReference>
<name>A0A556C3G2_BREAU</name>
<feature type="signal peptide" evidence="1">
    <location>
        <begin position="1"/>
        <end position="22"/>
    </location>
</feature>
<evidence type="ECO:0000313" key="2">
    <source>
        <dbReference type="EMBL" id="TSI11983.1"/>
    </source>
</evidence>